<feature type="domain" description="ERV/ALR sulfhydryl oxidase" evidence="9">
    <location>
        <begin position="26"/>
        <end position="130"/>
    </location>
</feature>
<comment type="cofactor">
    <cofactor evidence="1 7">
        <name>FAD</name>
        <dbReference type="ChEBI" id="CHEBI:57692"/>
    </cofactor>
</comment>
<dbReference type="PROSITE" id="PS51324">
    <property type="entry name" value="ERV_ALR"/>
    <property type="match status" value="1"/>
</dbReference>
<sequence length="293" mass="32555">MMMTPTLQPTTPSDGGSAAAAVTQDGGSDVMHLVGPPMWETLHYAAFQCPEPFDERVSSALIGLVRGYVVLLPCAECRGHFAALLDAHPPEVAARSGRQAFARWTVDAHNAVNARSVSRSSPMTRRRDAMRAATSTVAIPVVNLAPLDARRRRPSPLPWYWPLWLWLLPYLPASGSICRLVTAPVDCRQIRRWRLHRQTRAHQHLVCPSGRAGDPQTPVRRLPQIFSLLCFLGGFSVSGPRAAIARRAAPKSHFVYKRQPLFRFFCCVFFPLNKTHRSCAAALRMAKKCGKQK</sequence>
<evidence type="ECO:0000256" key="6">
    <source>
        <dbReference type="ARBA" id="ARBA00048864"/>
    </source>
</evidence>
<keyword evidence="3 7" id="KW-0274">FAD</keyword>
<dbReference type="InterPro" id="IPR036774">
    <property type="entry name" value="ERV/ALR_sulphydryl_oxid_sf"/>
</dbReference>
<evidence type="ECO:0000256" key="4">
    <source>
        <dbReference type="ARBA" id="ARBA00023002"/>
    </source>
</evidence>
<dbReference type="EMBL" id="MK174290">
    <property type="protein sequence ID" value="QBZ80981.1"/>
    <property type="molecule type" value="Genomic_DNA"/>
</dbReference>
<dbReference type="Pfam" id="PF04777">
    <property type="entry name" value="Evr1_Alr"/>
    <property type="match status" value="1"/>
</dbReference>
<evidence type="ECO:0000259" key="9">
    <source>
        <dbReference type="PROSITE" id="PS51324"/>
    </source>
</evidence>
<dbReference type="EC" id="1.8.3.2" evidence="7"/>
<evidence type="ECO:0000256" key="2">
    <source>
        <dbReference type="ARBA" id="ARBA00022630"/>
    </source>
</evidence>
<evidence type="ECO:0000256" key="5">
    <source>
        <dbReference type="ARBA" id="ARBA00023157"/>
    </source>
</evidence>
<evidence type="ECO:0000256" key="7">
    <source>
        <dbReference type="RuleBase" id="RU371123"/>
    </source>
</evidence>
<gene>
    <name evidence="10" type="ORF">pclt_cds_381</name>
</gene>
<dbReference type="Gene3D" id="1.20.120.310">
    <property type="entry name" value="ERV/ALR sulfhydryl oxidase domain"/>
    <property type="match status" value="1"/>
</dbReference>
<feature type="compositionally biased region" description="Low complexity" evidence="8">
    <location>
        <begin position="1"/>
        <end position="12"/>
    </location>
</feature>
<dbReference type="InterPro" id="IPR017905">
    <property type="entry name" value="ERV/ALR_sulphydryl_oxidase"/>
</dbReference>
<comment type="catalytic activity">
    <reaction evidence="6 7">
        <text>2 R'C(R)SH + O2 = R'C(R)S-S(R)CR' + H2O2</text>
        <dbReference type="Rhea" id="RHEA:17357"/>
        <dbReference type="ChEBI" id="CHEBI:15379"/>
        <dbReference type="ChEBI" id="CHEBI:16240"/>
        <dbReference type="ChEBI" id="CHEBI:16520"/>
        <dbReference type="ChEBI" id="CHEBI:17412"/>
        <dbReference type="EC" id="1.8.3.2"/>
    </reaction>
</comment>
<dbReference type="SUPFAM" id="SSF69000">
    <property type="entry name" value="FAD-dependent thiol oxidase"/>
    <property type="match status" value="1"/>
</dbReference>
<keyword evidence="4 7" id="KW-0560">Oxidoreductase</keyword>
<name>A0A4D6EGM5_9VIRU</name>
<evidence type="ECO:0000256" key="8">
    <source>
        <dbReference type="SAM" id="MobiDB-lite"/>
    </source>
</evidence>
<protein>
    <recommendedName>
        <fullName evidence="7">Sulfhydryl oxidase</fullName>
        <ecNumber evidence="7">1.8.3.2</ecNumber>
    </recommendedName>
</protein>
<dbReference type="Proteomes" id="UP001237152">
    <property type="component" value="Segment"/>
</dbReference>
<evidence type="ECO:0000256" key="3">
    <source>
        <dbReference type="ARBA" id="ARBA00022827"/>
    </source>
</evidence>
<proteinExistence type="predicted"/>
<keyword evidence="5" id="KW-1015">Disulfide bond</keyword>
<organism evidence="10 11">
    <name type="scientific">Pandoravirus celtis</name>
    <dbReference type="NCBI Taxonomy" id="2568002"/>
    <lineage>
        <taxon>Viruses</taxon>
        <taxon>Pandoravirus</taxon>
    </lineage>
</organism>
<keyword evidence="2 7" id="KW-0285">Flavoprotein</keyword>
<evidence type="ECO:0000313" key="10">
    <source>
        <dbReference type="EMBL" id="QBZ80981.1"/>
    </source>
</evidence>
<accession>A0A4D6EGM5</accession>
<reference evidence="10" key="1">
    <citation type="journal article" date="2019" name="Front. Microbiol.">
        <title>Pandoravirus Celtis Illustrates the Microevolution Processes at Work in the Giant Pandoraviridae Genomes.</title>
        <authorList>
            <person name="Legendre M."/>
            <person name="Alempic J.M."/>
            <person name="Philippe N."/>
            <person name="Lartigue A."/>
            <person name="Jeudy S."/>
            <person name="Poirot O."/>
            <person name="Ta N.T."/>
            <person name="Nin S."/>
            <person name="Coute Y."/>
            <person name="Abergel C."/>
            <person name="Claverie J.M."/>
        </authorList>
    </citation>
    <scope>NUCLEOTIDE SEQUENCE</scope>
</reference>
<evidence type="ECO:0000256" key="1">
    <source>
        <dbReference type="ARBA" id="ARBA00001974"/>
    </source>
</evidence>
<dbReference type="GO" id="GO:0016972">
    <property type="term" value="F:thiol oxidase activity"/>
    <property type="evidence" value="ECO:0007669"/>
    <property type="project" value="UniProtKB-EC"/>
</dbReference>
<feature type="region of interest" description="Disordered" evidence="8">
    <location>
        <begin position="1"/>
        <end position="22"/>
    </location>
</feature>
<evidence type="ECO:0000313" key="11">
    <source>
        <dbReference type="Proteomes" id="UP001237152"/>
    </source>
</evidence>